<dbReference type="PANTHER" id="PTHR33095:SF57">
    <property type="entry name" value="EXPRESSED PROTEIN"/>
    <property type="match status" value="1"/>
</dbReference>
<dbReference type="PANTHER" id="PTHR33095">
    <property type="entry name" value="OS07G0619500 PROTEIN"/>
    <property type="match status" value="1"/>
</dbReference>
<gene>
    <name evidence="2" type="ORF">L1049_019291</name>
</gene>
<feature type="region of interest" description="Disordered" evidence="1">
    <location>
        <begin position="1"/>
        <end position="45"/>
    </location>
</feature>
<dbReference type="InterPro" id="IPR012442">
    <property type="entry name" value="DUF1645_plant"/>
</dbReference>
<comment type="caution">
    <text evidence="2">The sequence shown here is derived from an EMBL/GenBank/DDBJ whole genome shotgun (WGS) entry which is preliminary data.</text>
</comment>
<accession>A0AAP0S5J5</accession>
<evidence type="ECO:0000313" key="3">
    <source>
        <dbReference type="Proteomes" id="UP001415857"/>
    </source>
</evidence>
<feature type="compositionally biased region" description="Polar residues" evidence="1">
    <location>
        <begin position="1"/>
        <end position="36"/>
    </location>
</feature>
<proteinExistence type="predicted"/>
<keyword evidence="3" id="KW-1185">Reference proteome</keyword>
<dbReference type="EMBL" id="JBBPBK010000001">
    <property type="protein sequence ID" value="KAK9291345.1"/>
    <property type="molecule type" value="Genomic_DNA"/>
</dbReference>
<protein>
    <submittedName>
        <fullName evidence="2">Uncharacterized protein</fullName>
    </submittedName>
</protein>
<dbReference type="Proteomes" id="UP001415857">
    <property type="component" value="Unassembled WGS sequence"/>
</dbReference>
<organism evidence="2 3">
    <name type="scientific">Liquidambar formosana</name>
    <name type="common">Formosan gum</name>
    <dbReference type="NCBI Taxonomy" id="63359"/>
    <lineage>
        <taxon>Eukaryota</taxon>
        <taxon>Viridiplantae</taxon>
        <taxon>Streptophyta</taxon>
        <taxon>Embryophyta</taxon>
        <taxon>Tracheophyta</taxon>
        <taxon>Spermatophyta</taxon>
        <taxon>Magnoliopsida</taxon>
        <taxon>eudicotyledons</taxon>
        <taxon>Gunneridae</taxon>
        <taxon>Pentapetalae</taxon>
        <taxon>Saxifragales</taxon>
        <taxon>Altingiaceae</taxon>
        <taxon>Liquidambar</taxon>
    </lineage>
</organism>
<evidence type="ECO:0000256" key="1">
    <source>
        <dbReference type="SAM" id="MobiDB-lite"/>
    </source>
</evidence>
<reference evidence="2 3" key="1">
    <citation type="journal article" date="2024" name="Plant J.">
        <title>Genome sequences and population genomics reveal climatic adaptation and genomic divergence between two closely related sweetgum species.</title>
        <authorList>
            <person name="Xu W.Q."/>
            <person name="Ren C.Q."/>
            <person name="Zhang X.Y."/>
            <person name="Comes H.P."/>
            <person name="Liu X.H."/>
            <person name="Li Y.G."/>
            <person name="Kettle C.J."/>
            <person name="Jalonen R."/>
            <person name="Gaisberger H."/>
            <person name="Ma Y.Z."/>
            <person name="Qiu Y.X."/>
        </authorList>
    </citation>
    <scope>NUCLEOTIDE SEQUENCE [LARGE SCALE GENOMIC DNA]</scope>
    <source>
        <strain evidence="2">Hangzhou</strain>
    </source>
</reference>
<sequence>MDNLKTPSTNNGETSNSATPDLQNPNHGESLNTHEPQNFFDEIDSSCSTPYVSAPSSPGRGSSTTATTHIAFFYSAPASPMHVSAFPSTMSSSSSSKLDASVSGSFEFEFSGRFASNGSANGGSSMSSADELFLNGQIRPMKLSTHLQRPQMLAPLIDLEDEDEIDTEPVRGRDLRLRDKSLRRRTRSLSPLRNTQFQWHHEVDDNAND</sequence>
<evidence type="ECO:0000313" key="2">
    <source>
        <dbReference type="EMBL" id="KAK9291345.1"/>
    </source>
</evidence>
<dbReference type="AlphaFoldDB" id="A0AAP0S5J5"/>
<name>A0AAP0S5J5_LIQFO</name>
<dbReference type="Pfam" id="PF07816">
    <property type="entry name" value="DUF1645"/>
    <property type="match status" value="1"/>
</dbReference>